<organism evidence="1 2">
    <name type="scientific">Methylomarinovum tepidoasis</name>
    <dbReference type="NCBI Taxonomy" id="2840183"/>
    <lineage>
        <taxon>Bacteria</taxon>
        <taxon>Pseudomonadati</taxon>
        <taxon>Pseudomonadota</taxon>
        <taxon>Gammaproteobacteria</taxon>
        <taxon>Methylococcales</taxon>
        <taxon>Methylothermaceae</taxon>
        <taxon>Methylomarinovum</taxon>
    </lineage>
</organism>
<dbReference type="PANTHER" id="PTHR43179:SF10">
    <property type="entry name" value="GLYCOSYL TRANSFERASE"/>
    <property type="match status" value="1"/>
</dbReference>
<evidence type="ECO:0000313" key="2">
    <source>
        <dbReference type="Proteomes" id="UP001321450"/>
    </source>
</evidence>
<evidence type="ECO:0000313" key="1">
    <source>
        <dbReference type="EMBL" id="BCX87968.1"/>
    </source>
</evidence>
<evidence type="ECO:0008006" key="3">
    <source>
        <dbReference type="Google" id="ProtNLM"/>
    </source>
</evidence>
<dbReference type="Proteomes" id="UP001321450">
    <property type="component" value="Chromosome"/>
</dbReference>
<name>A0AAU9CCJ7_9GAMM</name>
<keyword evidence="2" id="KW-1185">Reference proteome</keyword>
<dbReference type="EMBL" id="AP024718">
    <property type="protein sequence ID" value="BCX87968.1"/>
    <property type="molecule type" value="Genomic_DNA"/>
</dbReference>
<gene>
    <name evidence="1" type="ORF">MIN45_P0335</name>
</gene>
<dbReference type="Gene3D" id="3.90.550.10">
    <property type="entry name" value="Spore Coat Polysaccharide Biosynthesis Protein SpsA, Chain A"/>
    <property type="match status" value="1"/>
</dbReference>
<dbReference type="SUPFAM" id="SSF53448">
    <property type="entry name" value="Nucleotide-diphospho-sugar transferases"/>
    <property type="match status" value="1"/>
</dbReference>
<protein>
    <recommendedName>
        <fullName evidence="3">Glycosyltransferase</fullName>
    </recommendedName>
</protein>
<accession>A0AAU9CCJ7</accession>
<sequence>MVKPNLVVSIVVHRSPLPVLEQTLVCLKQAAQKVVGRLVAAVDVVIVDNDSGGAYVAGLQALVDRWQANGLAVRLRCNGANLGYGRGHNMVGTAKKDYRLILNPDVYLQLDALTAALDFLDDHPAVGLVVPRALDAEGKPLYLCKRHPSLLVLALRGFFPVWLQQYFVHILDRYEMRDLDWDLPRFDLELVSGCCMLMRGEVWHRTGGFDPDYFMYFEDFDFSLRAHQVTRIAYVPDFIVTHLGGGAARKGWRHRWWFVRSAWRFFRHYGWKWL</sequence>
<dbReference type="KEGG" id="meiy:MIN45_P0335"/>
<dbReference type="RefSeq" id="WP_286292990.1">
    <property type="nucleotide sequence ID" value="NZ_AP024718.1"/>
</dbReference>
<proteinExistence type="predicted"/>
<dbReference type="PANTHER" id="PTHR43179">
    <property type="entry name" value="RHAMNOSYLTRANSFERASE WBBL"/>
    <property type="match status" value="1"/>
</dbReference>
<reference evidence="2" key="1">
    <citation type="journal article" date="2024" name="Int. J. Syst. Evol. Microbiol.">
        <title>Methylomarinovum tepidoasis sp. nov., a moderately thermophilic methanotroph of the family Methylothermaceae isolated from a deep-sea hydrothermal field.</title>
        <authorList>
            <person name="Hirayama H."/>
            <person name="Takaki Y."/>
            <person name="Abe M."/>
            <person name="Miyazaki M."/>
            <person name="Uematsu K."/>
            <person name="Matsui Y."/>
            <person name="Takai K."/>
        </authorList>
    </citation>
    <scope>NUCLEOTIDE SEQUENCE [LARGE SCALE GENOMIC DNA]</scope>
    <source>
        <strain evidence="2">IN45</strain>
    </source>
</reference>
<dbReference type="InterPro" id="IPR029044">
    <property type="entry name" value="Nucleotide-diphossugar_trans"/>
</dbReference>
<dbReference type="AlphaFoldDB" id="A0AAU9CCJ7"/>